<dbReference type="EMBL" id="JAJNDC010000004">
    <property type="protein sequence ID" value="MCW9713929.1"/>
    <property type="molecule type" value="Genomic_DNA"/>
</dbReference>
<keyword evidence="2" id="KW-1185">Reference proteome</keyword>
<evidence type="ECO:0000313" key="1">
    <source>
        <dbReference type="EMBL" id="MCW9713929.1"/>
    </source>
</evidence>
<dbReference type="RefSeq" id="WP_265790961.1">
    <property type="nucleotide sequence ID" value="NZ_BAABRS010000004.1"/>
</dbReference>
<protein>
    <submittedName>
        <fullName evidence="1">DUF2911 domain-containing protein</fullName>
    </submittedName>
</protein>
<gene>
    <name evidence="1" type="ORF">LQ318_13545</name>
</gene>
<proteinExistence type="predicted"/>
<evidence type="ECO:0000313" key="2">
    <source>
        <dbReference type="Proteomes" id="UP001207337"/>
    </source>
</evidence>
<organism evidence="1 2">
    <name type="scientific">Fodinibius salicampi</name>
    <dbReference type="NCBI Taxonomy" id="1920655"/>
    <lineage>
        <taxon>Bacteria</taxon>
        <taxon>Pseudomonadati</taxon>
        <taxon>Balneolota</taxon>
        <taxon>Balneolia</taxon>
        <taxon>Balneolales</taxon>
        <taxon>Balneolaceae</taxon>
        <taxon>Fodinibius</taxon>
    </lineage>
</organism>
<accession>A0ABT3Q1E3</accession>
<comment type="caution">
    <text evidence="1">The sequence shown here is derived from an EMBL/GenBank/DDBJ whole genome shotgun (WGS) entry which is preliminary data.</text>
</comment>
<reference evidence="1 2" key="1">
    <citation type="submission" date="2021-11" db="EMBL/GenBank/DDBJ databases">
        <title>Aliifidinibius sp. nov., a new bacterium isolated from saline soil.</title>
        <authorList>
            <person name="Galisteo C."/>
            <person name="De La Haba R."/>
            <person name="Sanchez-Porro C."/>
            <person name="Ventosa A."/>
        </authorList>
    </citation>
    <scope>NUCLEOTIDE SEQUENCE [LARGE SCALE GENOMIC DNA]</scope>
    <source>
        <strain evidence="1 2">KACC 190600</strain>
    </source>
</reference>
<dbReference type="Pfam" id="PF11138">
    <property type="entry name" value="DUF2911"/>
    <property type="match status" value="1"/>
</dbReference>
<dbReference type="Proteomes" id="UP001207337">
    <property type="component" value="Unassembled WGS sequence"/>
</dbReference>
<sequence length="181" mass="20042">MTTLKKIVANIGLSLLAVLCITTLGLAQERGSEEPRTSPNATVSQTIGTTDVTITYGRPAVNDREVFGELVPYGEVWRTGANESTALVVSDDVMIEGNKLEAGTYSLYTIPNKDSWTIILNSKLSWGTEYDSGQDVLRFKVESQEADYMERMLFYFKDVSNDSATVVLHWDNTKVPFTISV</sequence>
<dbReference type="InterPro" id="IPR021314">
    <property type="entry name" value="DUF2911"/>
</dbReference>
<name>A0ABT3Q1E3_9BACT</name>